<reference evidence="2" key="1">
    <citation type="journal article" date="2019" name="Int. J. Syst. Evol. Microbiol.">
        <title>The Global Catalogue of Microorganisms (GCM) 10K type strain sequencing project: providing services to taxonomists for standard genome sequencing and annotation.</title>
        <authorList>
            <consortium name="The Broad Institute Genomics Platform"/>
            <consortium name="The Broad Institute Genome Sequencing Center for Infectious Disease"/>
            <person name="Wu L."/>
            <person name="Ma J."/>
        </authorList>
    </citation>
    <scope>NUCLEOTIDE SEQUENCE [LARGE SCALE GENOMIC DNA]</scope>
    <source>
        <strain evidence="2">JCM 16603</strain>
    </source>
</reference>
<keyword evidence="2" id="KW-1185">Reference proteome</keyword>
<comment type="caution">
    <text evidence="1">The sequence shown here is derived from an EMBL/GenBank/DDBJ whole genome shotgun (WGS) entry which is preliminary data.</text>
</comment>
<gene>
    <name evidence="1" type="ORF">GCM10022211_22370</name>
</gene>
<evidence type="ECO:0000313" key="2">
    <source>
        <dbReference type="Proteomes" id="UP001501310"/>
    </source>
</evidence>
<accession>A0ABP7S9M9</accession>
<protein>
    <submittedName>
        <fullName evidence="1">Uncharacterized protein</fullName>
    </submittedName>
</protein>
<proteinExistence type="predicted"/>
<dbReference type="EMBL" id="BAAAZD010000002">
    <property type="protein sequence ID" value="GAA4008334.1"/>
    <property type="molecule type" value="Genomic_DNA"/>
</dbReference>
<sequence>MIGFHSVIDSPLSVSRVIPPTTTMTKISAQMLSSQLDTASGRARDGTRAGAFICGRHMLARTNAGKRTDCPTSFHENFVCGLPR</sequence>
<evidence type="ECO:0000313" key="1">
    <source>
        <dbReference type="EMBL" id="GAA4008334.1"/>
    </source>
</evidence>
<organism evidence="1 2">
    <name type="scientific">Sphingomonas humi</name>
    <dbReference type="NCBI Taxonomy" id="335630"/>
    <lineage>
        <taxon>Bacteria</taxon>
        <taxon>Pseudomonadati</taxon>
        <taxon>Pseudomonadota</taxon>
        <taxon>Alphaproteobacteria</taxon>
        <taxon>Sphingomonadales</taxon>
        <taxon>Sphingomonadaceae</taxon>
        <taxon>Sphingomonas</taxon>
    </lineage>
</organism>
<name>A0ABP7S9M9_9SPHN</name>
<dbReference type="Proteomes" id="UP001501310">
    <property type="component" value="Unassembled WGS sequence"/>
</dbReference>